<sequence>MLILAIILFIVVAGLGAVIIIPVLKNKFPPRRLVYVHGATAAVAIFIIILYMLKEQAQPLLVVCLLLFILTACLGLLIYKMDIKRRESLKIVVILHPLLAVISLIAFVTYLLAQYLVPEQPSQELSWLDSPAIEVTQQQTIWMEGHES</sequence>
<gene>
    <name evidence="2" type="ORF">Lspi_1138</name>
</gene>
<feature type="transmembrane region" description="Helical" evidence="1">
    <location>
        <begin position="6"/>
        <end position="24"/>
    </location>
</feature>
<evidence type="ECO:0000313" key="2">
    <source>
        <dbReference type="EMBL" id="KTD64331.1"/>
    </source>
</evidence>
<dbReference type="PATRIC" id="fig|452.5.peg.1262"/>
<dbReference type="AlphaFoldDB" id="A0A0W0Z5C4"/>
<evidence type="ECO:0000256" key="1">
    <source>
        <dbReference type="SAM" id="Phobius"/>
    </source>
</evidence>
<dbReference type="Proteomes" id="UP000054877">
    <property type="component" value="Unassembled WGS sequence"/>
</dbReference>
<keyword evidence="1" id="KW-0812">Transmembrane</keyword>
<dbReference type="RefSeq" id="WP_058483076.1">
    <property type="nucleotide sequence ID" value="NZ_CAAAII010000005.1"/>
</dbReference>
<feature type="transmembrane region" description="Helical" evidence="1">
    <location>
        <begin position="33"/>
        <end position="53"/>
    </location>
</feature>
<reference evidence="2 3" key="1">
    <citation type="submission" date="2015-11" db="EMBL/GenBank/DDBJ databases">
        <title>Genomic analysis of 38 Legionella species identifies large and diverse effector repertoires.</title>
        <authorList>
            <person name="Burstein D."/>
            <person name="Amaro F."/>
            <person name="Zusman T."/>
            <person name="Lifshitz Z."/>
            <person name="Cohen O."/>
            <person name="Gilbert J.A."/>
            <person name="Pupko T."/>
            <person name="Shuman H.A."/>
            <person name="Segal G."/>
        </authorList>
    </citation>
    <scope>NUCLEOTIDE SEQUENCE [LARGE SCALE GENOMIC DNA]</scope>
    <source>
        <strain evidence="2 3">Mt.St.Helens-9</strain>
    </source>
</reference>
<feature type="transmembrane region" description="Helical" evidence="1">
    <location>
        <begin position="91"/>
        <end position="113"/>
    </location>
</feature>
<comment type="caution">
    <text evidence="2">The sequence shown here is derived from an EMBL/GenBank/DDBJ whole genome shotgun (WGS) entry which is preliminary data.</text>
</comment>
<name>A0A0W0Z5C4_LEGSP</name>
<protein>
    <recommendedName>
        <fullName evidence="4">Transmembrane protein</fullName>
    </recommendedName>
</protein>
<evidence type="ECO:0000313" key="3">
    <source>
        <dbReference type="Proteomes" id="UP000054877"/>
    </source>
</evidence>
<keyword evidence="1" id="KW-0472">Membrane</keyword>
<keyword evidence="1" id="KW-1133">Transmembrane helix</keyword>
<organism evidence="2 3">
    <name type="scientific">Legionella spiritensis</name>
    <dbReference type="NCBI Taxonomy" id="452"/>
    <lineage>
        <taxon>Bacteria</taxon>
        <taxon>Pseudomonadati</taxon>
        <taxon>Pseudomonadota</taxon>
        <taxon>Gammaproteobacteria</taxon>
        <taxon>Legionellales</taxon>
        <taxon>Legionellaceae</taxon>
        <taxon>Legionella</taxon>
    </lineage>
</organism>
<dbReference type="OrthoDB" id="1449464at2"/>
<keyword evidence="3" id="KW-1185">Reference proteome</keyword>
<dbReference type="EMBL" id="LNYX01000013">
    <property type="protein sequence ID" value="KTD64331.1"/>
    <property type="molecule type" value="Genomic_DNA"/>
</dbReference>
<accession>A0A0W0Z5C4</accession>
<feature type="transmembrane region" description="Helical" evidence="1">
    <location>
        <begin position="59"/>
        <end position="79"/>
    </location>
</feature>
<proteinExistence type="predicted"/>
<evidence type="ECO:0008006" key="4">
    <source>
        <dbReference type="Google" id="ProtNLM"/>
    </source>
</evidence>